<evidence type="ECO:0000313" key="2">
    <source>
        <dbReference type="Proteomes" id="UP000182444"/>
    </source>
</evidence>
<dbReference type="EMBL" id="CP017557">
    <property type="protein sequence ID" value="AOW05015.1"/>
    <property type="molecule type" value="Genomic_DNA"/>
</dbReference>
<evidence type="ECO:0000313" key="1">
    <source>
        <dbReference type="EMBL" id="AOW05015.1"/>
    </source>
</evidence>
<organism evidence="1 2">
    <name type="scientific">Yarrowia lipolytica</name>
    <name type="common">Candida lipolytica</name>
    <dbReference type="NCBI Taxonomy" id="4952"/>
    <lineage>
        <taxon>Eukaryota</taxon>
        <taxon>Fungi</taxon>
        <taxon>Dikarya</taxon>
        <taxon>Ascomycota</taxon>
        <taxon>Saccharomycotina</taxon>
        <taxon>Dipodascomycetes</taxon>
        <taxon>Dipodascales</taxon>
        <taxon>Dipodascales incertae sedis</taxon>
        <taxon>Yarrowia</taxon>
    </lineage>
</organism>
<dbReference type="RefSeq" id="XP_068139013.1">
    <property type="nucleotide sequence ID" value="XM_068282912.1"/>
</dbReference>
<dbReference type="VEuPathDB" id="FungiDB:YALI0_E05885g"/>
<protein>
    <submittedName>
        <fullName evidence="1">Uncharacterized protein</fullName>
    </submittedName>
</protein>
<accession>A0A1D8NHA6</accession>
<gene>
    <name evidence="1" type="ORF">YALI1_E07065g</name>
</gene>
<reference evidence="1 2" key="1">
    <citation type="journal article" date="2016" name="PLoS ONE">
        <title>Sequence Assembly of Yarrowia lipolytica Strain W29/CLIB89 Shows Transposable Element Diversity.</title>
        <authorList>
            <person name="Magnan C."/>
            <person name="Yu J."/>
            <person name="Chang I."/>
            <person name="Jahn E."/>
            <person name="Kanomata Y."/>
            <person name="Wu J."/>
            <person name="Zeller M."/>
            <person name="Oakes M."/>
            <person name="Baldi P."/>
            <person name="Sandmeyer S."/>
        </authorList>
    </citation>
    <scope>NUCLEOTIDE SEQUENCE [LARGE SCALE GENOMIC DNA]</scope>
    <source>
        <strain evidence="2">CLIB89(W29)</strain>
    </source>
</reference>
<dbReference type="VEuPathDB" id="FungiDB:YALI1_E07065g"/>
<dbReference type="GeneID" id="94583525"/>
<dbReference type="Proteomes" id="UP000182444">
    <property type="component" value="Chromosome 1E"/>
</dbReference>
<name>A0A1D8NHA6_YARLL</name>
<proteinExistence type="predicted"/>
<sequence>MVYTAIRSPPSAVKKVGAMEGNTKFKIQAAEKGVGLKFFVNHKADFIAQVFPTPSVHMKELEF</sequence>
<dbReference type="AlphaFoldDB" id="A0A1D8NHA6"/>